<dbReference type="InterPro" id="IPR046242">
    <property type="entry name" value="DUF6275"/>
</dbReference>
<keyword evidence="2" id="KW-1185">Reference proteome</keyword>
<dbReference type="AlphaFoldDB" id="A0A223AQZ7"/>
<proteinExistence type="predicted"/>
<protein>
    <submittedName>
        <fullName evidence="1">Uncharacterized protein</fullName>
    </submittedName>
</protein>
<evidence type="ECO:0000313" key="1">
    <source>
        <dbReference type="EMBL" id="ASS37398.1"/>
    </source>
</evidence>
<reference evidence="2" key="1">
    <citation type="submission" date="2016-05" db="EMBL/GenBank/DDBJ databases">
        <authorList>
            <person name="Holder M.E."/>
            <person name="Ajami N.J."/>
            <person name="Petrosino J.F."/>
        </authorList>
    </citation>
    <scope>NUCLEOTIDE SEQUENCE [LARGE SCALE GENOMIC DNA]</scope>
    <source>
        <strain evidence="2">ATCC 700696</strain>
    </source>
</reference>
<organism evidence="1 2">
    <name type="scientific">Mogibacterium pumilum</name>
    <dbReference type="NCBI Taxonomy" id="86332"/>
    <lineage>
        <taxon>Bacteria</taxon>
        <taxon>Bacillati</taxon>
        <taxon>Bacillota</taxon>
        <taxon>Clostridia</taxon>
        <taxon>Peptostreptococcales</taxon>
        <taxon>Anaerovoracaceae</taxon>
        <taxon>Mogibacterium</taxon>
    </lineage>
</organism>
<dbReference type="EMBL" id="CP016199">
    <property type="protein sequence ID" value="ASS37398.1"/>
    <property type="molecule type" value="Genomic_DNA"/>
</dbReference>
<evidence type="ECO:0000313" key="2">
    <source>
        <dbReference type="Proteomes" id="UP000214689"/>
    </source>
</evidence>
<dbReference type="Pfam" id="PF19791">
    <property type="entry name" value="DUF6275"/>
    <property type="match status" value="1"/>
</dbReference>
<dbReference type="OrthoDB" id="1701665at2"/>
<dbReference type="RefSeq" id="WP_094233626.1">
    <property type="nucleotide sequence ID" value="NZ_CP016199.1"/>
</dbReference>
<dbReference type="Proteomes" id="UP000214689">
    <property type="component" value="Chromosome"/>
</dbReference>
<accession>A0A223AQZ7</accession>
<name>A0A223AQZ7_9FIRM</name>
<sequence>MDERKFIKKCKEFVRNYHNDRVNPASINGHITTEDVFVVWFCKALQNSKALLSTNVPDGMYYEITYNGDKNECYLDAYKKWQNVCIEM</sequence>
<gene>
    <name evidence="1" type="ORF">AXF17_02230</name>
</gene>